<gene>
    <name evidence="2" type="ORF">FGO68_gene14388</name>
</gene>
<dbReference type="EMBL" id="RRYP01029760">
    <property type="protein sequence ID" value="TNV71528.1"/>
    <property type="molecule type" value="Genomic_DNA"/>
</dbReference>
<organism evidence="2 3">
    <name type="scientific">Halteria grandinella</name>
    <dbReference type="NCBI Taxonomy" id="5974"/>
    <lineage>
        <taxon>Eukaryota</taxon>
        <taxon>Sar</taxon>
        <taxon>Alveolata</taxon>
        <taxon>Ciliophora</taxon>
        <taxon>Intramacronucleata</taxon>
        <taxon>Spirotrichea</taxon>
        <taxon>Stichotrichia</taxon>
        <taxon>Sporadotrichida</taxon>
        <taxon>Halteriidae</taxon>
        <taxon>Halteria</taxon>
    </lineage>
</organism>
<comment type="caution">
    <text evidence="2">The sequence shown here is derived from an EMBL/GenBank/DDBJ whole genome shotgun (WGS) entry which is preliminary data.</text>
</comment>
<keyword evidence="3" id="KW-1185">Reference proteome</keyword>
<dbReference type="Pfam" id="PF01261">
    <property type="entry name" value="AP_endonuc_2"/>
    <property type="match status" value="1"/>
</dbReference>
<dbReference type="InterPro" id="IPR036237">
    <property type="entry name" value="Xyl_isomerase-like_sf"/>
</dbReference>
<name>A0A8J8NAS6_HALGN</name>
<protein>
    <recommendedName>
        <fullName evidence="1">Xylose isomerase-like TIM barrel domain-containing protein</fullName>
    </recommendedName>
</protein>
<dbReference type="Proteomes" id="UP000785679">
    <property type="component" value="Unassembled WGS sequence"/>
</dbReference>
<feature type="domain" description="Xylose isomerase-like TIM barrel" evidence="1">
    <location>
        <begin position="79"/>
        <end position="307"/>
    </location>
</feature>
<evidence type="ECO:0000313" key="2">
    <source>
        <dbReference type="EMBL" id="TNV71528.1"/>
    </source>
</evidence>
<dbReference type="SUPFAM" id="SSF51658">
    <property type="entry name" value="Xylose isomerase-like"/>
    <property type="match status" value="1"/>
</dbReference>
<accession>A0A8J8NAS6</accession>
<dbReference type="Gene3D" id="3.20.20.150">
    <property type="entry name" value="Divalent-metal-dependent TIM barrel enzymes"/>
    <property type="match status" value="1"/>
</dbReference>
<dbReference type="AlphaFoldDB" id="A0A8J8NAS6"/>
<dbReference type="InterPro" id="IPR013022">
    <property type="entry name" value="Xyl_isomerase-like_TIM-brl"/>
</dbReference>
<dbReference type="PANTHER" id="PTHR12110">
    <property type="entry name" value="HYDROXYPYRUVATE ISOMERASE"/>
    <property type="match status" value="1"/>
</dbReference>
<reference evidence="2" key="1">
    <citation type="submission" date="2019-06" db="EMBL/GenBank/DDBJ databases">
        <authorList>
            <person name="Zheng W."/>
        </authorList>
    </citation>
    <scope>NUCLEOTIDE SEQUENCE</scope>
    <source>
        <strain evidence="2">QDHG01</strain>
    </source>
</reference>
<evidence type="ECO:0000259" key="1">
    <source>
        <dbReference type="Pfam" id="PF01261"/>
    </source>
</evidence>
<dbReference type="InterPro" id="IPR050312">
    <property type="entry name" value="IolE/XylAMocC-like"/>
</dbReference>
<dbReference type="PANTHER" id="PTHR12110:SF53">
    <property type="entry name" value="BLR5974 PROTEIN"/>
    <property type="match status" value="1"/>
</dbReference>
<sequence length="319" mass="34617">MIDNHLTRRDLVRLGLAASLTPALGRFALGADESGKPAAGKIGDFKVSLAQWSLHKRFFADRSKTVALNLDFPKMAKEEFGIEGVEYVNQFFKDKVQDAAYLKDLKKRAADHGVTNVLIMIDGEGDLSVEDSAKRNEAVANHKKWVDAAASLGCHAIRINTGSNYSPTKTQPAAEACGALAEYGKSHGVAIICENHGGPSSDPDSLIALIKAVGSPNFGTLPDFGNFPRDKKNKHTIDIYKAIARLMPYAHGVSAKSYVFDADGNERDMDFGRILKIVTDAGYKGWIGIEYEGSELPEPEGITATKKLLERFRGANYAG</sequence>
<dbReference type="OrthoDB" id="448767at2759"/>
<evidence type="ECO:0000313" key="3">
    <source>
        <dbReference type="Proteomes" id="UP000785679"/>
    </source>
</evidence>
<proteinExistence type="predicted"/>